<dbReference type="InterPro" id="IPR011701">
    <property type="entry name" value="MFS"/>
</dbReference>
<dbReference type="EMBL" id="JACHBX010000002">
    <property type="protein sequence ID" value="MBB6133843.1"/>
    <property type="molecule type" value="Genomic_DNA"/>
</dbReference>
<feature type="transmembrane region" description="Helical" evidence="6">
    <location>
        <begin position="278"/>
        <end position="302"/>
    </location>
</feature>
<dbReference type="GO" id="GO:0016020">
    <property type="term" value="C:membrane"/>
    <property type="evidence" value="ECO:0007669"/>
    <property type="project" value="UniProtKB-SubCell"/>
</dbReference>
<dbReference type="AlphaFoldDB" id="A0A7X0CE57"/>
<dbReference type="RefSeq" id="WP_183553913.1">
    <property type="nucleotide sequence ID" value="NZ_JACHBX010000002.1"/>
</dbReference>
<evidence type="ECO:0000256" key="3">
    <source>
        <dbReference type="ARBA" id="ARBA00022692"/>
    </source>
</evidence>
<evidence type="ECO:0000256" key="4">
    <source>
        <dbReference type="ARBA" id="ARBA00022989"/>
    </source>
</evidence>
<accession>A0A7X0CE57</accession>
<dbReference type="Pfam" id="PF07690">
    <property type="entry name" value="MFS_1"/>
    <property type="match status" value="1"/>
</dbReference>
<feature type="transmembrane region" description="Helical" evidence="6">
    <location>
        <begin position="309"/>
        <end position="327"/>
    </location>
</feature>
<keyword evidence="8" id="KW-1185">Reference proteome</keyword>
<dbReference type="InterPro" id="IPR004752">
    <property type="entry name" value="AmpG_permease/AT-1"/>
</dbReference>
<keyword evidence="5 6" id="KW-0472">Membrane</keyword>
<feature type="transmembrane region" description="Helical" evidence="6">
    <location>
        <begin position="404"/>
        <end position="422"/>
    </location>
</feature>
<feature type="transmembrane region" description="Helical" evidence="6">
    <location>
        <begin position="54"/>
        <end position="71"/>
    </location>
</feature>
<comment type="subcellular location">
    <subcellularLocation>
        <location evidence="1">Membrane</location>
        <topology evidence="1">Multi-pass membrane protein</topology>
    </subcellularLocation>
</comment>
<feature type="transmembrane region" description="Helical" evidence="6">
    <location>
        <begin position="372"/>
        <end position="392"/>
    </location>
</feature>
<evidence type="ECO:0000256" key="2">
    <source>
        <dbReference type="ARBA" id="ARBA00022448"/>
    </source>
</evidence>
<proteinExistence type="predicted"/>
<dbReference type="Proteomes" id="UP000540787">
    <property type="component" value="Unassembled WGS sequence"/>
</dbReference>
<gene>
    <name evidence="7" type="ORF">HD842_001985</name>
</gene>
<evidence type="ECO:0000256" key="6">
    <source>
        <dbReference type="SAM" id="Phobius"/>
    </source>
</evidence>
<reference evidence="7 8" key="1">
    <citation type="submission" date="2020-08" db="EMBL/GenBank/DDBJ databases">
        <title>The Agave Microbiome: Exploring the role of microbial communities in plant adaptations to desert environments.</title>
        <authorList>
            <person name="Partida-Martinez L.P."/>
        </authorList>
    </citation>
    <scope>NUCLEOTIDE SEQUENCE [LARGE SCALE GENOMIC DNA]</scope>
    <source>
        <strain evidence="7 8">AT3.2</strain>
    </source>
</reference>
<keyword evidence="4 6" id="KW-1133">Transmembrane helix</keyword>
<feature type="transmembrane region" description="Helical" evidence="6">
    <location>
        <begin position="151"/>
        <end position="170"/>
    </location>
</feature>
<dbReference type="PANTHER" id="PTHR12778:SF10">
    <property type="entry name" value="MAJOR FACILITATOR SUPERFAMILY DOMAIN-CONTAINING PROTEIN 3"/>
    <property type="match status" value="1"/>
</dbReference>
<evidence type="ECO:0000256" key="5">
    <source>
        <dbReference type="ARBA" id="ARBA00023136"/>
    </source>
</evidence>
<feature type="transmembrane region" description="Helical" evidence="6">
    <location>
        <begin position="347"/>
        <end position="365"/>
    </location>
</feature>
<evidence type="ECO:0000313" key="7">
    <source>
        <dbReference type="EMBL" id="MBB6133843.1"/>
    </source>
</evidence>
<feature type="transmembrane region" description="Helical" evidence="6">
    <location>
        <begin position="176"/>
        <end position="199"/>
    </location>
</feature>
<feature type="transmembrane region" description="Helical" evidence="6">
    <location>
        <begin position="21"/>
        <end position="42"/>
    </location>
</feature>
<sequence length="434" mass="47038">MNETLVAAPVHHVPRRHPLSWVPTLYLAQGLPFYAVALVAGQMLKSMGVPNDQIARWTGLLGLAWAFKALWSPFLELAPSRRMAVVTCQIFGGACLALVALALQLPMWFALCLALLAIVSLASSTHDIVADGIYISSLTAREQAAYAGWQGAFFNAAKFLSLGGLLILAGELEERFGIASAWTVVFLLLGCLMVTLGLYHWHALPATPKLAGRIRHARDVKATLVDVFKTFFAKRGIWLAILFIILFRAGEGQIQSIGPLFLRDAREAGGLGLTTAQVGWVYGTVGTAAFLIGSIAGGYFTAWLGLKRALPLLILAMNLPNAVFWYLSDAQPVSMPLIVSALGLEMFGYGFGFVGVILFIMQVVASGPYQAAHYALGTGFMQLGFVLFRTISGDIQQALGYRDFFLWVLVAALPVLVLSRFMRIEAPDNAVENN</sequence>
<dbReference type="GO" id="GO:0022857">
    <property type="term" value="F:transmembrane transporter activity"/>
    <property type="evidence" value="ECO:0007669"/>
    <property type="project" value="InterPro"/>
</dbReference>
<protein>
    <submittedName>
        <fullName evidence="7">PAT family beta-lactamase induction signal transducer AmpG</fullName>
    </submittedName>
</protein>
<dbReference type="PANTHER" id="PTHR12778">
    <property type="entry name" value="SOLUTE CARRIER FAMILY 33 ACETYL-COA TRANSPORTER -RELATED"/>
    <property type="match status" value="1"/>
</dbReference>
<name>A0A7X0CE57_9BURK</name>
<evidence type="ECO:0000313" key="8">
    <source>
        <dbReference type="Proteomes" id="UP000540787"/>
    </source>
</evidence>
<dbReference type="SUPFAM" id="SSF103473">
    <property type="entry name" value="MFS general substrate transporter"/>
    <property type="match status" value="1"/>
</dbReference>
<dbReference type="InterPro" id="IPR036259">
    <property type="entry name" value="MFS_trans_sf"/>
</dbReference>
<organism evidence="7 8">
    <name type="scientific">Massilia aurea</name>
    <dbReference type="NCBI Taxonomy" id="373040"/>
    <lineage>
        <taxon>Bacteria</taxon>
        <taxon>Pseudomonadati</taxon>
        <taxon>Pseudomonadota</taxon>
        <taxon>Betaproteobacteria</taxon>
        <taxon>Burkholderiales</taxon>
        <taxon>Oxalobacteraceae</taxon>
        <taxon>Telluria group</taxon>
        <taxon>Massilia</taxon>
    </lineage>
</organism>
<evidence type="ECO:0000256" key="1">
    <source>
        <dbReference type="ARBA" id="ARBA00004141"/>
    </source>
</evidence>
<keyword evidence="3 6" id="KW-0812">Transmembrane</keyword>
<feature type="transmembrane region" description="Helical" evidence="6">
    <location>
        <begin position="237"/>
        <end position="258"/>
    </location>
</feature>
<comment type="caution">
    <text evidence="7">The sequence shown here is derived from an EMBL/GenBank/DDBJ whole genome shotgun (WGS) entry which is preliminary data.</text>
</comment>
<dbReference type="Gene3D" id="1.20.1250.20">
    <property type="entry name" value="MFS general substrate transporter like domains"/>
    <property type="match status" value="2"/>
</dbReference>
<keyword evidence="2" id="KW-0813">Transport</keyword>